<protein>
    <submittedName>
        <fullName evidence="2">Uncharacterized protein</fullName>
    </submittedName>
</protein>
<evidence type="ECO:0000256" key="1">
    <source>
        <dbReference type="SAM" id="MobiDB-lite"/>
    </source>
</evidence>
<reference evidence="2" key="1">
    <citation type="journal article" date="2014" name="Int. J. Syst. Evol. Microbiol.">
        <title>Complete genome sequence of Corynebacterium casei LMG S-19264T (=DSM 44701T), isolated from a smear-ripened cheese.</title>
        <authorList>
            <consortium name="US DOE Joint Genome Institute (JGI-PGF)"/>
            <person name="Walter F."/>
            <person name="Albersmeier A."/>
            <person name="Kalinowski J."/>
            <person name="Ruckert C."/>
        </authorList>
    </citation>
    <scope>NUCLEOTIDE SEQUENCE</scope>
    <source>
        <strain evidence="2">CGMCC 4.3508</strain>
    </source>
</reference>
<feature type="region of interest" description="Disordered" evidence="1">
    <location>
        <begin position="66"/>
        <end position="149"/>
    </location>
</feature>
<feature type="compositionally biased region" description="Basic and acidic residues" evidence="1">
    <location>
        <begin position="86"/>
        <end position="100"/>
    </location>
</feature>
<evidence type="ECO:0000313" key="3">
    <source>
        <dbReference type="Proteomes" id="UP000638263"/>
    </source>
</evidence>
<organism evidence="2 3">
    <name type="scientific">Nocardia jinanensis</name>
    <dbReference type="NCBI Taxonomy" id="382504"/>
    <lineage>
        <taxon>Bacteria</taxon>
        <taxon>Bacillati</taxon>
        <taxon>Actinomycetota</taxon>
        <taxon>Actinomycetes</taxon>
        <taxon>Mycobacteriales</taxon>
        <taxon>Nocardiaceae</taxon>
        <taxon>Nocardia</taxon>
    </lineage>
</organism>
<sequence>MAQCPIRGVTFRAGRVLGIYIGLHRDTDDVGLQARLDFAHPPLALVQVLQLLAAVSRQTAVAVDHARRRGRHHTADQAPHTVLDGGYRETTRHRDRDQRTGHTTGQTRSGTDDAATPHPRPLVGSEDFVLAQEPVQEPAHPAAGGATRK</sequence>
<name>A0A917RBC6_9NOCA</name>
<accession>A0A917RBC6</accession>
<comment type="caution">
    <text evidence="2">The sequence shown here is derived from an EMBL/GenBank/DDBJ whole genome shotgun (WGS) entry which is preliminary data.</text>
</comment>
<proteinExistence type="predicted"/>
<dbReference type="Proteomes" id="UP000638263">
    <property type="component" value="Unassembled WGS sequence"/>
</dbReference>
<evidence type="ECO:0000313" key="2">
    <source>
        <dbReference type="EMBL" id="GGK98591.1"/>
    </source>
</evidence>
<dbReference type="AlphaFoldDB" id="A0A917RBC6"/>
<gene>
    <name evidence="2" type="ORF">GCM10011588_11450</name>
</gene>
<reference evidence="2" key="2">
    <citation type="submission" date="2020-09" db="EMBL/GenBank/DDBJ databases">
        <authorList>
            <person name="Sun Q."/>
            <person name="Zhou Y."/>
        </authorList>
    </citation>
    <scope>NUCLEOTIDE SEQUENCE</scope>
    <source>
        <strain evidence="2">CGMCC 4.3508</strain>
    </source>
</reference>
<dbReference type="EMBL" id="BMMH01000002">
    <property type="protein sequence ID" value="GGK98591.1"/>
    <property type="molecule type" value="Genomic_DNA"/>
</dbReference>
<keyword evidence="3" id="KW-1185">Reference proteome</keyword>